<feature type="transmembrane region" description="Helical" evidence="1">
    <location>
        <begin position="514"/>
        <end position="532"/>
    </location>
</feature>
<proteinExistence type="predicted"/>
<accession>A0AB39L7K1</accession>
<dbReference type="AlphaFoldDB" id="A0AB39L7K1"/>
<feature type="transmembrane region" description="Helical" evidence="1">
    <location>
        <begin position="443"/>
        <end position="461"/>
    </location>
</feature>
<dbReference type="EMBL" id="CP163302">
    <property type="protein sequence ID" value="XDP46412.1"/>
    <property type="molecule type" value="Genomic_DNA"/>
</dbReference>
<keyword evidence="1" id="KW-1133">Transmembrane helix</keyword>
<evidence type="ECO:0000313" key="2">
    <source>
        <dbReference type="EMBL" id="XDP46412.1"/>
    </source>
</evidence>
<feature type="transmembrane region" description="Helical" evidence="1">
    <location>
        <begin position="20"/>
        <end position="38"/>
    </location>
</feature>
<protein>
    <submittedName>
        <fullName evidence="2">ABC transporter permease</fullName>
    </submittedName>
</protein>
<feature type="transmembrane region" description="Helical" evidence="1">
    <location>
        <begin position="346"/>
        <end position="368"/>
    </location>
</feature>
<feature type="transmembrane region" description="Helical" evidence="1">
    <location>
        <begin position="118"/>
        <end position="147"/>
    </location>
</feature>
<feature type="transmembrane region" description="Helical" evidence="1">
    <location>
        <begin position="73"/>
        <end position="97"/>
    </location>
</feature>
<feature type="transmembrane region" description="Helical" evidence="1">
    <location>
        <begin position="153"/>
        <end position="176"/>
    </location>
</feature>
<feature type="transmembrane region" description="Helical" evidence="1">
    <location>
        <begin position="188"/>
        <end position="204"/>
    </location>
</feature>
<keyword evidence="1" id="KW-0472">Membrane</keyword>
<name>A0AB39L7K1_9MICC</name>
<reference evidence="2" key="1">
    <citation type="submission" date="2024-07" db="EMBL/GenBank/DDBJ databases">
        <authorList>
            <person name="fu j."/>
        </authorList>
    </citation>
    <scope>NUCLEOTIDE SEQUENCE</scope>
    <source>
        <strain evidence="2">P10A9</strain>
    </source>
</reference>
<feature type="transmembrane region" description="Helical" evidence="1">
    <location>
        <begin position="400"/>
        <end position="423"/>
    </location>
</feature>
<feature type="transmembrane region" description="Helical" evidence="1">
    <location>
        <begin position="468"/>
        <end position="488"/>
    </location>
</feature>
<feature type="transmembrane region" description="Helical" evidence="1">
    <location>
        <begin position="242"/>
        <end position="263"/>
    </location>
</feature>
<evidence type="ECO:0000256" key="1">
    <source>
        <dbReference type="SAM" id="Phobius"/>
    </source>
</evidence>
<gene>
    <name evidence="2" type="ORF">AB5L97_05230</name>
</gene>
<feature type="transmembrane region" description="Helical" evidence="1">
    <location>
        <begin position="301"/>
        <end position="326"/>
    </location>
</feature>
<dbReference type="KEGG" id="spue:AB5L97_05230"/>
<dbReference type="RefSeq" id="WP_369046734.1">
    <property type="nucleotide sequence ID" value="NZ_CP163302.1"/>
</dbReference>
<organism evidence="2">
    <name type="scientific">Sinomonas puerhi</name>
    <dbReference type="NCBI Taxonomy" id="3238584"/>
    <lineage>
        <taxon>Bacteria</taxon>
        <taxon>Bacillati</taxon>
        <taxon>Actinomycetota</taxon>
        <taxon>Actinomycetes</taxon>
        <taxon>Micrococcales</taxon>
        <taxon>Micrococcaceae</taxon>
        <taxon>Sinomonas</taxon>
    </lineage>
</organism>
<sequence length="540" mass="55737">MDTFLMLYRQRLRRDRWQLVSWVVGIGAMTVFAAAAVAKTYGDFTEQASILKVALATPAILIFRGLARGPGLGPFTFFEIFTFLALLAGWMSTFMAVRHSRAEEESGRSELISSTPAARMLPLAATVVHGIVANILAAIVVALGFIAANLDPAGSLLAGAATGAVGISFVGIGLLAGEFMSTSRGANAISASLVLVAYLLRGFGDAAGTPGADGMSMTAGWPSWISPIGWGQQTFAYTGDRWWPLVLPLALGAVCIAATALIMDRRDVGAALLAGRTGRADARPALGGSLALAARLQMGSIIGWCIGGLATGLLTGGLGSAVNSITTANEGTTVALRKMIEAQGTSISQLLVSVFFLLAGVLAAACALQSVIRARQEEAAGTGPWLVSQPLGRMRWFADYLALGALTIVAVLLLAALGAWLSLVASGDTSEAVGDVWMTAIDQIPAALIFLAVPAMVFVVWPQATIPAGWTILGVAVLLGVFGGLIGVDKSIQDISPFTHTPVPGPGGTDWTGGFWMLGISAVAAGVALALMRRREVGSA</sequence>
<keyword evidence="1" id="KW-0812">Transmembrane</keyword>